<proteinExistence type="predicted"/>
<gene>
    <name evidence="2" type="ORF">CRI94_00560</name>
</gene>
<dbReference type="InterPro" id="IPR053737">
    <property type="entry name" value="Type_II_TA_Toxin"/>
</dbReference>
<evidence type="ECO:0000313" key="3">
    <source>
        <dbReference type="Proteomes" id="UP000220102"/>
    </source>
</evidence>
<dbReference type="GO" id="GO:0016301">
    <property type="term" value="F:kinase activity"/>
    <property type="evidence" value="ECO:0007669"/>
    <property type="project" value="InterPro"/>
</dbReference>
<dbReference type="EMBL" id="PDEQ01000001">
    <property type="protein sequence ID" value="PEN14822.1"/>
    <property type="molecule type" value="Genomic_DNA"/>
</dbReference>
<dbReference type="PANTHER" id="PTHR39426:SF1">
    <property type="entry name" value="HOMOLOGY TO DEATH-ON-CURING PROTEIN OF PHAGE P1"/>
    <property type="match status" value="1"/>
</dbReference>
<dbReference type="InterPro" id="IPR036597">
    <property type="entry name" value="Fido-like_dom_sf"/>
</dbReference>
<dbReference type="PANTHER" id="PTHR39426">
    <property type="entry name" value="HOMOLOGY TO DEATH-ON-CURING PROTEIN OF PHAGE P1"/>
    <property type="match status" value="1"/>
</dbReference>
<dbReference type="PIRSF" id="PIRSF018297">
    <property type="entry name" value="Doc"/>
    <property type="match status" value="1"/>
</dbReference>
<organism evidence="2 3">
    <name type="scientific">Longibacter salinarum</name>
    <dbReference type="NCBI Taxonomy" id="1850348"/>
    <lineage>
        <taxon>Bacteria</taxon>
        <taxon>Pseudomonadati</taxon>
        <taxon>Rhodothermota</taxon>
        <taxon>Rhodothermia</taxon>
        <taxon>Rhodothermales</taxon>
        <taxon>Salisaetaceae</taxon>
        <taxon>Longibacter</taxon>
    </lineage>
</organism>
<reference evidence="2 3" key="1">
    <citation type="submission" date="2017-10" db="EMBL/GenBank/DDBJ databases">
        <title>Draft genome of Longibacter Salinarum.</title>
        <authorList>
            <person name="Goh K.M."/>
            <person name="Shamsir M.S."/>
            <person name="Lim S.W."/>
        </authorList>
    </citation>
    <scope>NUCLEOTIDE SEQUENCE [LARGE SCALE GENOMIC DNA]</scope>
    <source>
        <strain evidence="2 3">KCTC 52045</strain>
    </source>
</reference>
<protein>
    <submittedName>
        <fullName evidence="2">Type II toxin-antitoxin system death-on-curing family toxin</fullName>
    </submittedName>
</protein>
<comment type="caution">
    <text evidence="2">The sequence shown here is derived from an EMBL/GenBank/DDBJ whole genome shotgun (WGS) entry which is preliminary data.</text>
</comment>
<dbReference type="PROSITE" id="PS51459">
    <property type="entry name" value="FIDO"/>
    <property type="match status" value="1"/>
</dbReference>
<dbReference type="NCBIfam" id="TIGR01550">
    <property type="entry name" value="DOC_P1"/>
    <property type="match status" value="1"/>
</dbReference>
<dbReference type="Pfam" id="PF02661">
    <property type="entry name" value="Fic"/>
    <property type="match status" value="1"/>
</dbReference>
<evidence type="ECO:0000259" key="1">
    <source>
        <dbReference type="PROSITE" id="PS51459"/>
    </source>
</evidence>
<dbReference type="AlphaFoldDB" id="A0A2A8D1I2"/>
<feature type="domain" description="Fido" evidence="1">
    <location>
        <begin position="4"/>
        <end position="122"/>
    </location>
</feature>
<dbReference type="InterPro" id="IPR006440">
    <property type="entry name" value="Doc"/>
</dbReference>
<dbReference type="Proteomes" id="UP000220102">
    <property type="component" value="Unassembled WGS sequence"/>
</dbReference>
<evidence type="ECO:0000313" key="2">
    <source>
        <dbReference type="EMBL" id="PEN14822.1"/>
    </source>
</evidence>
<accession>A0A2A8D1I2</accession>
<sequence>MRYLSTAEILDLHRRVIRQSGGSEGVRDQGGVLSAVAQPKMTFEGEELYPSMIEKAAVLAVSLTRNHRLVDGNKRVAHAAMEVFLLLNGREVKASVDEQEELMLGLAAGNLDREEVVEWLSDHVVRRQGTV</sequence>
<name>A0A2A8D1I2_9BACT</name>
<dbReference type="Gene3D" id="1.20.120.1870">
    <property type="entry name" value="Fic/DOC protein, Fido domain"/>
    <property type="match status" value="1"/>
</dbReference>
<dbReference type="InterPro" id="IPR003812">
    <property type="entry name" value="Fido"/>
</dbReference>
<dbReference type="SUPFAM" id="SSF140931">
    <property type="entry name" value="Fic-like"/>
    <property type="match status" value="1"/>
</dbReference>
<dbReference type="OrthoDB" id="9802752at2"/>
<keyword evidence="3" id="KW-1185">Reference proteome</keyword>